<dbReference type="AlphaFoldDB" id="A0A9Y1BNF9"/>
<dbReference type="InterPro" id="IPR024078">
    <property type="entry name" value="LmbE-like_dom_sf"/>
</dbReference>
<dbReference type="InterPro" id="IPR003737">
    <property type="entry name" value="GlcNAc_PI_deacetylase-related"/>
</dbReference>
<dbReference type="Proteomes" id="UP001200513">
    <property type="component" value="Chromosome"/>
</dbReference>
<dbReference type="Pfam" id="PF02585">
    <property type="entry name" value="PIG-L"/>
    <property type="match status" value="1"/>
</dbReference>
<dbReference type="GO" id="GO:0016811">
    <property type="term" value="F:hydrolase activity, acting on carbon-nitrogen (but not peptide) bonds, in linear amides"/>
    <property type="evidence" value="ECO:0007669"/>
    <property type="project" value="TreeGrafter"/>
</dbReference>
<dbReference type="SUPFAM" id="SSF102588">
    <property type="entry name" value="LmbE-like"/>
    <property type="match status" value="1"/>
</dbReference>
<reference evidence="1" key="1">
    <citation type="journal article" date="2022" name="Nat. Microbiol.">
        <title>Unique mobile elements and scalable gene flow at the prokaryote-eukaryote boundary revealed by circularized Asgard archaea genomes.</title>
        <authorList>
            <person name="Wu F."/>
            <person name="Speth D.R."/>
            <person name="Philosof A."/>
            <person name="Cremiere A."/>
            <person name="Narayanan A."/>
            <person name="Barco R.A."/>
            <person name="Connon S.A."/>
            <person name="Amend J.P."/>
            <person name="Antoshechkin I.A."/>
            <person name="Orphan V.J."/>
        </authorList>
    </citation>
    <scope>NUCLEOTIDE SEQUENCE</scope>
    <source>
        <strain evidence="1">PR6</strain>
    </source>
</reference>
<dbReference type="PANTHER" id="PTHR12993:SF11">
    <property type="entry name" value="N-ACETYLGLUCOSAMINYL-PHOSPHATIDYLINOSITOL DE-N-ACETYLASE"/>
    <property type="match status" value="1"/>
</dbReference>
<dbReference type="Gene3D" id="3.40.50.10320">
    <property type="entry name" value="LmbE-like"/>
    <property type="match status" value="1"/>
</dbReference>
<sequence length="235" mass="26947">MTKKTILACFAHPDDELGCIGTLANHAKNGDRVVIAWTTSGEMASFFEGMSFDEVKEIREKQGKEIGKIIGSNVETIFLGYGDTEVIPTRENAIKMAKIIAKIKPDAVISWGFNNRHPDHRGTVQLLYDAMTYARIPRITNPDPPHRPPFHIPMFLYYEKISPLRTVYVDISETYPQVEKAFKLYADFYGWSVKDWIHVRRRTDGMDCGVKFAEKFNVFSRYEPYSSLLPINNDE</sequence>
<dbReference type="PANTHER" id="PTHR12993">
    <property type="entry name" value="N-ACETYLGLUCOSAMINYL-PHOSPHATIDYLINOSITOL DE-N-ACETYLASE-RELATED"/>
    <property type="match status" value="1"/>
</dbReference>
<dbReference type="EMBL" id="CP084167">
    <property type="protein sequence ID" value="UJG42234.1"/>
    <property type="molecule type" value="Genomic_DNA"/>
</dbReference>
<proteinExistence type="predicted"/>
<evidence type="ECO:0000313" key="1">
    <source>
        <dbReference type="EMBL" id="UJG42234.1"/>
    </source>
</evidence>
<name>A0A9Y1BNF9_9ARCH</name>
<protein>
    <submittedName>
        <fullName evidence="1">PIG-L family deacetylase</fullName>
    </submittedName>
</protein>
<gene>
    <name evidence="1" type="ORF">K9W46_07415</name>
</gene>
<accession>A0A9Y1BNF9</accession>
<organism evidence="1">
    <name type="scientific">Candidatus Heimdallarchaeum endolithica</name>
    <dbReference type="NCBI Taxonomy" id="2876572"/>
    <lineage>
        <taxon>Archaea</taxon>
        <taxon>Promethearchaeati</taxon>
        <taxon>Candidatus Heimdallarchaeota</taxon>
        <taxon>Candidatus Heimdallarchaeia (ex Rinke et al. 2021) (nom. nud.)</taxon>
        <taxon>Candidatus Heimdallarchaeales</taxon>
        <taxon>Candidatus Heimdallarchaeaceae</taxon>
        <taxon>Candidatus Heimdallarchaeum</taxon>
    </lineage>
</organism>